<keyword evidence="3" id="KW-0945">Host-virus interaction</keyword>
<keyword evidence="9" id="KW-1185">Reference proteome</keyword>
<feature type="compositionally biased region" description="Acidic residues" evidence="6">
    <location>
        <begin position="875"/>
        <end position="885"/>
    </location>
</feature>
<sequence>MAFHFNQTPSVNVGAELAEINPEVIGFSTVGHGLEGVKKLKLLPAPWPNDNVPPASATLLSVASERRLLAAAAPDTLILASTDSVRKAFHEQATKDDVVTDFTPDFALPVPRLRHVVFSSGEDFLVLSPENEGGLAVYGVDNLLRGQTQPDMRIGTDNTPLRALLPNPNPAMEQYMAVVLDSGQLSIIDVTSTQQPSPVRTEGVACVSWSVRGKAFVAGSTDGTATVYMAGKNDQRGHIPRPPDVDESYTMSAVYWINNEEFLLIHSPKASPTEDEDAMQEEQDTLYHFVKTDKAFATFSFSKSPFPLLFPPMDAPHRNPPPRFSVTRLRNWDPILNDMLIVASANSSDVAVLTNTSEPMAPDQETVNDFHLTNLIDSRKAQVPQMSLGEQGDSVLIGEALDLSSKDKVQRPAPRLEEVNESSTPLPEYLLLTHEGMLAAWWVVWDKSIEGGMGYHGLTYEKQKEAGATPAKSGPSEQKMASVFGQPASAAGSTQGGLQMRQPAATFGTPSTPKFGTTGFGSTTPTFGKPSQPAFGSASTFGAQGGSAFGATGGLGSRQSPWGSAPQTSASQTSATPFSNAAGGPSGFARFGTNAPSGGSAFSSFGSTSGQSGFAALGQQQKSAFGGTTNGFKGLSTEPSFGSTVTVGSGTGSTLPSWANTPAQQGGSIFGQGTSSFASTKESDMSDADEAQNRERDEATPTPQGPPPQPKNLFGLPSDGFKLGNSFKSDGSTQEGEQKPAPSAGGFSFGVGFGSALDETKPPATPIKQLEQKAPQAVSTTPASPPKPPNLMFPGATPAKDTLAPKAPPPKEEQLVPEDAPLPPDPMTWKPPKTDEDLPPLAGSPPIKVEAPESSSVPSSPLQEGSGDISVEEDRSGDEETEEPSPSDAARRSRPSKTGWTLQDSINQSPRIFPAAPTPPVVKSRTSSRSGRSTSPPRPLFGHASKPAAPFGQAAKSTPSFGQPKQTPQSAVTGGFPRAPMPLTPSQSRVQDNLRSPSPARAASTSVIGTRREPLTAPGASLSASIQQQPKPPTPQPLVSDLIDDEDERIRLELASEIEPSRTLDAFLARQEYSGASINKTGHAAQIEIVYRDINNMVDTLGLNWRSLKAFLEYHQRPQRNSEVTRRALEEVVEQGEDGPWFEKWCLAEIEDLKKLENELEQELDKGRVEDVLDKLSQLARLLREKARLMTKLNDIRRQIINRKDPEKVEALRKASLPKELADQQKGLRGDYARLLTLLGQAEEATILLRSKLASHNAENGKTGAVPTVDAVKRTINKLITVTEKRNSEIAVLESQLRKIGLSESSRPNSSSSRQLGTPRGSRGLRSESPFATPPTNRSRMSLSELNRRALTPEVESTPTKGYGFYYTPEGSPTTGEDLARLGDMVDDNLPELRETAKRRRKIAEGLATALVDRGVKVTRV</sequence>
<feature type="compositionally biased region" description="Polar residues" evidence="6">
    <location>
        <begin position="1334"/>
        <end position="1345"/>
    </location>
</feature>
<protein>
    <recommendedName>
        <fullName evidence="7">Nucleoporin Nup159/Nup146 N-terminal domain-containing protein</fullName>
    </recommendedName>
</protein>
<dbReference type="Proteomes" id="UP000800094">
    <property type="component" value="Unassembled WGS sequence"/>
</dbReference>
<feature type="compositionally biased region" description="Polar residues" evidence="6">
    <location>
        <begin position="984"/>
        <end position="994"/>
    </location>
</feature>
<feature type="compositionally biased region" description="Polar residues" evidence="6">
    <location>
        <begin position="898"/>
        <end position="910"/>
    </location>
</feature>
<feature type="compositionally biased region" description="Low complexity" evidence="6">
    <location>
        <begin position="995"/>
        <end position="1004"/>
    </location>
</feature>
<dbReference type="PANTHER" id="PTHR13037">
    <property type="entry name" value="FORMIN"/>
    <property type="match status" value="1"/>
</dbReference>
<accession>A0A6A6IQ75</accession>
<dbReference type="RefSeq" id="XP_033687708.1">
    <property type="nucleotide sequence ID" value="XM_033824823.1"/>
</dbReference>
<comment type="subcellular location">
    <subcellularLocation>
        <location evidence="1">Nucleus</location>
    </subcellularLocation>
</comment>
<dbReference type="PANTHER" id="PTHR13037:SF24">
    <property type="entry name" value="POLYCOMB PROTEIN PCL-RELATED"/>
    <property type="match status" value="1"/>
</dbReference>
<evidence type="ECO:0000313" key="9">
    <source>
        <dbReference type="Proteomes" id="UP000800094"/>
    </source>
</evidence>
<evidence type="ECO:0000256" key="6">
    <source>
        <dbReference type="SAM" id="MobiDB-lite"/>
    </source>
</evidence>
<dbReference type="OrthoDB" id="248320at2759"/>
<feature type="compositionally biased region" description="Low complexity" evidence="6">
    <location>
        <begin position="506"/>
        <end position="542"/>
    </location>
</feature>
<reference evidence="8" key="1">
    <citation type="journal article" date="2020" name="Stud. Mycol.">
        <title>101 Dothideomycetes genomes: a test case for predicting lifestyles and emergence of pathogens.</title>
        <authorList>
            <person name="Haridas S."/>
            <person name="Albert R."/>
            <person name="Binder M."/>
            <person name="Bloem J."/>
            <person name="Labutti K."/>
            <person name="Salamov A."/>
            <person name="Andreopoulos B."/>
            <person name="Baker S."/>
            <person name="Barry K."/>
            <person name="Bills G."/>
            <person name="Bluhm B."/>
            <person name="Cannon C."/>
            <person name="Castanera R."/>
            <person name="Culley D."/>
            <person name="Daum C."/>
            <person name="Ezra D."/>
            <person name="Gonzalez J."/>
            <person name="Henrissat B."/>
            <person name="Kuo A."/>
            <person name="Liang C."/>
            <person name="Lipzen A."/>
            <person name="Lutzoni F."/>
            <person name="Magnuson J."/>
            <person name="Mondo S."/>
            <person name="Nolan M."/>
            <person name="Ohm R."/>
            <person name="Pangilinan J."/>
            <person name="Park H.-J."/>
            <person name="Ramirez L."/>
            <person name="Alfaro M."/>
            <person name="Sun H."/>
            <person name="Tritt A."/>
            <person name="Yoshinaga Y."/>
            <person name="Zwiers L.-H."/>
            <person name="Turgeon B."/>
            <person name="Goodwin S."/>
            <person name="Spatafora J."/>
            <person name="Crous P."/>
            <person name="Grigoriev I."/>
        </authorList>
    </citation>
    <scope>NUCLEOTIDE SEQUENCE</scope>
    <source>
        <strain evidence="8">CBS 122368</strain>
    </source>
</reference>
<keyword evidence="2" id="KW-0813">Transport</keyword>
<dbReference type="GO" id="GO:0005634">
    <property type="term" value="C:nucleus"/>
    <property type="evidence" value="ECO:0007669"/>
    <property type="project" value="UniProtKB-SubCell"/>
</dbReference>
<feature type="region of interest" description="Disordered" evidence="6">
    <location>
        <begin position="628"/>
        <end position="1037"/>
    </location>
</feature>
<feature type="domain" description="Nucleoporin Nup159/Nup146 N-terminal" evidence="7">
    <location>
        <begin position="53"/>
        <end position="438"/>
    </location>
</feature>
<dbReference type="InterPro" id="IPR015943">
    <property type="entry name" value="WD40/YVTN_repeat-like_dom_sf"/>
</dbReference>
<feature type="compositionally biased region" description="Gly residues" evidence="6">
    <location>
        <begin position="543"/>
        <end position="556"/>
    </location>
</feature>
<feature type="compositionally biased region" description="Low complexity" evidence="6">
    <location>
        <begin position="640"/>
        <end position="654"/>
    </location>
</feature>
<dbReference type="EMBL" id="ML987192">
    <property type="protein sequence ID" value="KAF2252704.1"/>
    <property type="molecule type" value="Genomic_DNA"/>
</dbReference>
<feature type="region of interest" description="Disordered" evidence="6">
    <location>
        <begin position="1300"/>
        <end position="1351"/>
    </location>
</feature>
<proteinExistence type="predicted"/>
<evidence type="ECO:0000256" key="3">
    <source>
        <dbReference type="ARBA" id="ARBA00022581"/>
    </source>
</evidence>
<gene>
    <name evidence="8" type="ORF">BU26DRAFT_453170</name>
</gene>
<dbReference type="GeneID" id="54578153"/>
<feature type="compositionally biased region" description="Low complexity" evidence="6">
    <location>
        <begin position="564"/>
        <end position="577"/>
    </location>
</feature>
<feature type="compositionally biased region" description="Polar residues" evidence="6">
    <location>
        <begin position="955"/>
        <end position="972"/>
    </location>
</feature>
<feature type="compositionally biased region" description="Low complexity" evidence="6">
    <location>
        <begin position="1303"/>
        <end position="1313"/>
    </location>
</feature>
<feature type="coiled-coil region" evidence="5">
    <location>
        <begin position="1146"/>
        <end position="1199"/>
    </location>
</feature>
<keyword evidence="4" id="KW-0539">Nucleus</keyword>
<dbReference type="SUPFAM" id="SSF117289">
    <property type="entry name" value="Nucleoporin domain"/>
    <property type="match status" value="1"/>
</dbReference>
<feature type="compositionally biased region" description="Low complexity" evidence="6">
    <location>
        <begin position="924"/>
        <end position="935"/>
    </location>
</feature>
<evidence type="ECO:0000313" key="8">
    <source>
        <dbReference type="EMBL" id="KAF2252704.1"/>
    </source>
</evidence>
<organism evidence="8 9">
    <name type="scientific">Trematosphaeria pertusa</name>
    <dbReference type="NCBI Taxonomy" id="390896"/>
    <lineage>
        <taxon>Eukaryota</taxon>
        <taxon>Fungi</taxon>
        <taxon>Dikarya</taxon>
        <taxon>Ascomycota</taxon>
        <taxon>Pezizomycotina</taxon>
        <taxon>Dothideomycetes</taxon>
        <taxon>Pleosporomycetidae</taxon>
        <taxon>Pleosporales</taxon>
        <taxon>Massarineae</taxon>
        <taxon>Trematosphaeriaceae</taxon>
        <taxon>Trematosphaeria</taxon>
    </lineage>
</organism>
<dbReference type="Pfam" id="PF16755">
    <property type="entry name" value="Beta-prop_NUP159_NUP214"/>
    <property type="match status" value="1"/>
</dbReference>
<feature type="compositionally biased region" description="Polar residues" evidence="6">
    <location>
        <begin position="655"/>
        <end position="680"/>
    </location>
</feature>
<evidence type="ECO:0000256" key="2">
    <source>
        <dbReference type="ARBA" id="ARBA00022448"/>
    </source>
</evidence>
<feature type="compositionally biased region" description="Polar residues" evidence="6">
    <location>
        <begin position="726"/>
        <end position="735"/>
    </location>
</feature>
<feature type="compositionally biased region" description="Low complexity" evidence="6">
    <location>
        <begin position="852"/>
        <end position="866"/>
    </location>
</feature>
<feature type="region of interest" description="Disordered" evidence="6">
    <location>
        <begin position="466"/>
        <end position="592"/>
    </location>
</feature>
<evidence type="ECO:0000256" key="4">
    <source>
        <dbReference type="ARBA" id="ARBA00023242"/>
    </source>
</evidence>
<keyword evidence="5" id="KW-0175">Coiled coil</keyword>
<evidence type="ECO:0000256" key="1">
    <source>
        <dbReference type="ARBA" id="ARBA00004123"/>
    </source>
</evidence>
<name>A0A6A6IQ75_9PLEO</name>
<evidence type="ECO:0000256" key="5">
    <source>
        <dbReference type="SAM" id="Coils"/>
    </source>
</evidence>
<dbReference type="Gene3D" id="2.130.10.10">
    <property type="entry name" value="YVTN repeat-like/Quinoprotein amine dehydrogenase"/>
    <property type="match status" value="1"/>
</dbReference>
<dbReference type="InterPro" id="IPR039462">
    <property type="entry name" value="Nup159/Nup146_N"/>
</dbReference>
<evidence type="ECO:0000259" key="7">
    <source>
        <dbReference type="Pfam" id="PF16755"/>
    </source>
</evidence>